<organism evidence="2 3">
    <name type="scientific">Mycolicibacterium fluoranthenivorans</name>
    <dbReference type="NCBI Taxonomy" id="258505"/>
    <lineage>
        <taxon>Bacteria</taxon>
        <taxon>Bacillati</taxon>
        <taxon>Actinomycetota</taxon>
        <taxon>Actinomycetes</taxon>
        <taxon>Mycobacteriales</taxon>
        <taxon>Mycobacteriaceae</taxon>
        <taxon>Mycolicibacterium</taxon>
    </lineage>
</organism>
<comment type="caution">
    <text evidence="2">The sequence shown here is derived from an EMBL/GenBank/DDBJ whole genome shotgun (WGS) entry which is preliminary data.</text>
</comment>
<dbReference type="RefSeq" id="WP_167162811.1">
    <property type="nucleotide sequence ID" value="NZ_JAANOW010000002.1"/>
</dbReference>
<name>A0A7X5U3H7_9MYCO</name>
<dbReference type="Proteomes" id="UP000547444">
    <property type="component" value="Unassembled WGS sequence"/>
</dbReference>
<sequence>MLDSRLLSILVCPEDHGPLLYVAGEGLYNPRLRRVYPIVDDIPVLLIDEAVAVTEDAEHDRLVSSGSAVPQ</sequence>
<protein>
    <recommendedName>
        <fullName evidence="1">UPF0434 protein FHU31_004691</fullName>
    </recommendedName>
</protein>
<comment type="similarity">
    <text evidence="1">Belongs to the UPF0434 family.</text>
</comment>
<keyword evidence="3" id="KW-1185">Reference proteome</keyword>
<evidence type="ECO:0000256" key="1">
    <source>
        <dbReference type="HAMAP-Rule" id="MF_01187"/>
    </source>
</evidence>
<evidence type="ECO:0000313" key="2">
    <source>
        <dbReference type="EMBL" id="NIH97701.1"/>
    </source>
</evidence>
<dbReference type="Pfam" id="PF03966">
    <property type="entry name" value="Trm112p"/>
    <property type="match status" value="1"/>
</dbReference>
<reference evidence="2 3" key="1">
    <citation type="submission" date="2020-03" db="EMBL/GenBank/DDBJ databases">
        <title>Sequencing the genomes of 1000 actinobacteria strains.</title>
        <authorList>
            <person name="Klenk H.-P."/>
        </authorList>
    </citation>
    <scope>NUCLEOTIDE SEQUENCE [LARGE SCALE GENOMIC DNA]</scope>
    <source>
        <strain evidence="2 3">DSM 44556</strain>
    </source>
</reference>
<dbReference type="AlphaFoldDB" id="A0A7X5U3H7"/>
<gene>
    <name evidence="2" type="ORF">FHU31_004691</name>
</gene>
<accession>A0A7X5U3H7</accession>
<dbReference type="InterPro" id="IPR005651">
    <property type="entry name" value="Trm112-like"/>
</dbReference>
<dbReference type="SUPFAM" id="SSF158997">
    <property type="entry name" value="Trm112p-like"/>
    <property type="match status" value="1"/>
</dbReference>
<dbReference type="HAMAP" id="MF_01187">
    <property type="entry name" value="UPF0434"/>
    <property type="match status" value="1"/>
</dbReference>
<dbReference type="EMBL" id="JAANOW010000002">
    <property type="protein sequence ID" value="NIH97701.1"/>
    <property type="molecule type" value="Genomic_DNA"/>
</dbReference>
<proteinExistence type="inferred from homology"/>
<evidence type="ECO:0000313" key="3">
    <source>
        <dbReference type="Proteomes" id="UP000547444"/>
    </source>
</evidence>
<dbReference type="Gene3D" id="2.20.25.10">
    <property type="match status" value="1"/>
</dbReference>